<dbReference type="Gene3D" id="2.40.170.20">
    <property type="entry name" value="TonB-dependent receptor, beta-barrel domain"/>
    <property type="match status" value="1"/>
</dbReference>
<dbReference type="PANTHER" id="PTHR32552">
    <property type="entry name" value="FERRICHROME IRON RECEPTOR-RELATED"/>
    <property type="match status" value="1"/>
</dbReference>
<evidence type="ECO:0000256" key="9">
    <source>
        <dbReference type="ARBA" id="ARBA00023136"/>
    </source>
</evidence>
<feature type="chain" id="PRO_5046554528" evidence="14">
    <location>
        <begin position="25"/>
        <end position="805"/>
    </location>
</feature>
<proteinExistence type="inferred from homology"/>
<evidence type="ECO:0000256" key="10">
    <source>
        <dbReference type="ARBA" id="ARBA00023237"/>
    </source>
</evidence>
<dbReference type="Pfam" id="PF00593">
    <property type="entry name" value="TonB_dep_Rec_b-barrel"/>
    <property type="match status" value="1"/>
</dbReference>
<dbReference type="Proteomes" id="UP001557484">
    <property type="component" value="Unassembled WGS sequence"/>
</dbReference>
<name>A0ABV3TZP0_9GAMM</name>
<evidence type="ECO:0000256" key="6">
    <source>
        <dbReference type="ARBA" id="ARBA00023004"/>
    </source>
</evidence>
<keyword evidence="18" id="KW-1185">Reference proteome</keyword>
<evidence type="ECO:0000256" key="12">
    <source>
        <dbReference type="RuleBase" id="RU003357"/>
    </source>
</evidence>
<evidence type="ECO:0000256" key="3">
    <source>
        <dbReference type="ARBA" id="ARBA00022452"/>
    </source>
</evidence>
<keyword evidence="3 11" id="KW-1134">Transmembrane beta strand</keyword>
<accession>A0ABV3TZP0</accession>
<feature type="domain" description="TonB-dependent receptor plug" evidence="16">
    <location>
        <begin position="75"/>
        <end position="180"/>
    </location>
</feature>
<comment type="similarity">
    <text evidence="11 12">Belongs to the TonB-dependent receptor family.</text>
</comment>
<feature type="domain" description="TonB-dependent receptor-like beta-barrel" evidence="15">
    <location>
        <begin position="414"/>
        <end position="769"/>
    </location>
</feature>
<keyword evidence="17" id="KW-0675">Receptor</keyword>
<evidence type="ECO:0000256" key="4">
    <source>
        <dbReference type="ARBA" id="ARBA00022496"/>
    </source>
</evidence>
<dbReference type="EMBL" id="JBFRYB010000002">
    <property type="protein sequence ID" value="MEX1667087.1"/>
    <property type="molecule type" value="Genomic_DNA"/>
</dbReference>
<evidence type="ECO:0000256" key="5">
    <source>
        <dbReference type="ARBA" id="ARBA00022692"/>
    </source>
</evidence>
<keyword evidence="4" id="KW-0410">Iron transport</keyword>
<keyword evidence="5 11" id="KW-0812">Transmembrane</keyword>
<dbReference type="RefSeq" id="WP_368377201.1">
    <property type="nucleotide sequence ID" value="NZ_JBFRYB010000002.1"/>
</dbReference>
<comment type="subcellular location">
    <subcellularLocation>
        <location evidence="1 11">Cell outer membrane</location>
        <topology evidence="1 11">Multi-pass membrane protein</topology>
    </subcellularLocation>
</comment>
<evidence type="ECO:0000313" key="17">
    <source>
        <dbReference type="EMBL" id="MEX1667087.1"/>
    </source>
</evidence>
<dbReference type="InterPro" id="IPR012910">
    <property type="entry name" value="Plug_dom"/>
</dbReference>
<sequence length="805" mass="88006">MIVARRIAGLALLVFTAAGFEAVAEDRASADPKPDGRSQNPISALTGDLAASKLSPKNRLLEEVVVTAQKRKESPQDVPISLQAFSAENLEARGVLDNFGLPKITPGLTITQQVGYTTTYIRGIGSDAFLLADPSVVNYIDGIYQPFALSLVQDFGAVERIEVLKGPQGTLFGRNALGGAINVITKDPSTESVEVSLQAVIGSFQQSNNRLHVNLPIANWLAVSLSGVFNTQEAHHDGRLDVRPDNTDGRDLPKEKSQAGRFKLRLLPAEWLDINLAYYRLDIEGTGTVFAVNTEPSLISELAGVRPMDPYNGENNEAVYSEAINENFYGKVDINAPWLDIKVLASEQRIVSRQLFDYDGARQPLVTFALDPGVADVRTTELQLLSNEGSWGSDWLEWILGAYYFDATQGLSGFLQAATTDLDRGLLLGARLPEVVPATLEALLGDSLLPTGTVDAVGLVGTESLAIFSQVKLDVTSWLSLTGGLRWQNEERVLIESSSGLRTLGGQVVPLQNFSGRDNPDFRDTTRSLDPKLVLEMRPNWQILGPDAMLYASWQTATKSSTFNAVNITDDPEYVRAEELTAWELGMKTQLFDGLASLNLAAFQYNIEDQQVQFISVLEGGIATFENAAEAQIQGLEIETTAQLFPSLWSGLVLNVAYAFLDSEYVSFPDGSGFDEDTGLLTQNNDFTGNQVVRTPELSGTVGLTQAFDLPSLAGTIEVGASYYYNSGFYYLAQNTPNVQENAYELVDARLTYIHNLWNLRVSVFGNNLLGEKYNYSRLATDFGTSDAVAPLRSIGLRLNWDYSF</sequence>
<keyword evidence="10 11" id="KW-0998">Cell outer membrane</keyword>
<evidence type="ECO:0000313" key="18">
    <source>
        <dbReference type="Proteomes" id="UP001557484"/>
    </source>
</evidence>
<keyword evidence="9 11" id="KW-0472">Membrane</keyword>
<protein>
    <submittedName>
        <fullName evidence="17">TonB-dependent receptor</fullName>
    </submittedName>
</protein>
<reference evidence="17 18" key="1">
    <citation type="journal article" date="2011" name="Int. J. Syst. Evol. Microbiol.">
        <title>Zhongshania antarctica gen. nov., sp. nov. and Zhongshania guokunii sp. nov., gammaproteobacteria respectively isolated from coastal attached (fast) ice and surface seawater of the Antarctic.</title>
        <authorList>
            <person name="Li H.J."/>
            <person name="Zhang X.Y."/>
            <person name="Chen C.X."/>
            <person name="Zhang Y.J."/>
            <person name="Gao Z.M."/>
            <person name="Yu Y."/>
            <person name="Chen X.L."/>
            <person name="Chen B."/>
            <person name="Zhang Y.Z."/>
        </authorList>
    </citation>
    <scope>NUCLEOTIDE SEQUENCE [LARGE SCALE GENOMIC DNA]</scope>
    <source>
        <strain evidence="17 18">R06B22</strain>
    </source>
</reference>
<feature type="region of interest" description="Disordered" evidence="13">
    <location>
        <begin position="236"/>
        <end position="256"/>
    </location>
</feature>
<evidence type="ECO:0000256" key="14">
    <source>
        <dbReference type="SAM" id="SignalP"/>
    </source>
</evidence>
<feature type="signal peptide" evidence="14">
    <location>
        <begin position="1"/>
        <end position="24"/>
    </location>
</feature>
<keyword evidence="2 11" id="KW-0813">Transport</keyword>
<evidence type="ECO:0000259" key="15">
    <source>
        <dbReference type="Pfam" id="PF00593"/>
    </source>
</evidence>
<evidence type="ECO:0000256" key="1">
    <source>
        <dbReference type="ARBA" id="ARBA00004571"/>
    </source>
</evidence>
<comment type="caution">
    <text evidence="17">The sequence shown here is derived from an EMBL/GenBank/DDBJ whole genome shotgun (WGS) entry which is preliminary data.</text>
</comment>
<evidence type="ECO:0000256" key="8">
    <source>
        <dbReference type="ARBA" id="ARBA00023077"/>
    </source>
</evidence>
<dbReference type="PANTHER" id="PTHR32552:SF81">
    <property type="entry name" value="TONB-DEPENDENT OUTER MEMBRANE RECEPTOR"/>
    <property type="match status" value="1"/>
</dbReference>
<keyword evidence="14" id="KW-0732">Signal</keyword>
<evidence type="ECO:0000256" key="13">
    <source>
        <dbReference type="SAM" id="MobiDB-lite"/>
    </source>
</evidence>
<dbReference type="InterPro" id="IPR036942">
    <property type="entry name" value="Beta-barrel_TonB_sf"/>
</dbReference>
<dbReference type="SUPFAM" id="SSF56935">
    <property type="entry name" value="Porins"/>
    <property type="match status" value="1"/>
</dbReference>
<dbReference type="InterPro" id="IPR039426">
    <property type="entry name" value="TonB-dep_rcpt-like"/>
</dbReference>
<dbReference type="Pfam" id="PF07715">
    <property type="entry name" value="Plug"/>
    <property type="match status" value="1"/>
</dbReference>
<evidence type="ECO:0000256" key="11">
    <source>
        <dbReference type="PROSITE-ProRule" id="PRU01360"/>
    </source>
</evidence>
<keyword evidence="8 12" id="KW-0798">TonB box</keyword>
<organism evidence="17 18">
    <name type="scientific">Zhongshania arctica</name>
    <dbReference type="NCBI Taxonomy" id="3238302"/>
    <lineage>
        <taxon>Bacteria</taxon>
        <taxon>Pseudomonadati</taxon>
        <taxon>Pseudomonadota</taxon>
        <taxon>Gammaproteobacteria</taxon>
        <taxon>Cellvibrionales</taxon>
        <taxon>Spongiibacteraceae</taxon>
        <taxon>Zhongshania</taxon>
    </lineage>
</organism>
<keyword evidence="7" id="KW-0406">Ion transport</keyword>
<dbReference type="PROSITE" id="PS52016">
    <property type="entry name" value="TONB_DEPENDENT_REC_3"/>
    <property type="match status" value="1"/>
</dbReference>
<dbReference type="InterPro" id="IPR000531">
    <property type="entry name" value="Beta-barrel_TonB"/>
</dbReference>
<evidence type="ECO:0000256" key="7">
    <source>
        <dbReference type="ARBA" id="ARBA00023065"/>
    </source>
</evidence>
<keyword evidence="6" id="KW-0408">Iron</keyword>
<evidence type="ECO:0000256" key="2">
    <source>
        <dbReference type="ARBA" id="ARBA00022448"/>
    </source>
</evidence>
<evidence type="ECO:0000259" key="16">
    <source>
        <dbReference type="Pfam" id="PF07715"/>
    </source>
</evidence>
<gene>
    <name evidence="17" type="ORF">AB4875_16445</name>
</gene>